<organism evidence="2 3">
    <name type="scientific">Phytophthora fragariaefolia</name>
    <dbReference type="NCBI Taxonomy" id="1490495"/>
    <lineage>
        <taxon>Eukaryota</taxon>
        <taxon>Sar</taxon>
        <taxon>Stramenopiles</taxon>
        <taxon>Oomycota</taxon>
        <taxon>Peronosporomycetes</taxon>
        <taxon>Peronosporales</taxon>
        <taxon>Peronosporaceae</taxon>
        <taxon>Phytophthora</taxon>
    </lineage>
</organism>
<sequence length="155" mass="16417">MALKVLTTSSVWNVMFISFDASTSVLSPGNLVDFFRRQGWLAYAPASSQATDATPSPPRGPGADLTPSQAMQTSVPPPPARQLTSTSPDARQDELTAATPPAAGAKDTSRKPRRAAKATPEDNAAVSQSHTSSRQAKGDGSECEFKATTQWYVYS</sequence>
<dbReference type="EMBL" id="BSXT01002979">
    <property type="protein sequence ID" value="GMF51943.1"/>
    <property type="molecule type" value="Genomic_DNA"/>
</dbReference>
<feature type="region of interest" description="Disordered" evidence="1">
    <location>
        <begin position="45"/>
        <end position="144"/>
    </location>
</feature>
<reference evidence="2" key="1">
    <citation type="submission" date="2023-04" db="EMBL/GenBank/DDBJ databases">
        <title>Phytophthora fragariaefolia NBRC 109709.</title>
        <authorList>
            <person name="Ichikawa N."/>
            <person name="Sato H."/>
            <person name="Tonouchi N."/>
        </authorList>
    </citation>
    <scope>NUCLEOTIDE SEQUENCE</scope>
    <source>
        <strain evidence="2">NBRC 109709</strain>
    </source>
</reference>
<dbReference type="Proteomes" id="UP001165121">
    <property type="component" value="Unassembled WGS sequence"/>
</dbReference>
<comment type="caution">
    <text evidence="2">The sequence shown here is derived from an EMBL/GenBank/DDBJ whole genome shotgun (WGS) entry which is preliminary data.</text>
</comment>
<dbReference type="AlphaFoldDB" id="A0A9W6Y2Y8"/>
<gene>
    <name evidence="2" type="ORF">Pfra01_002117500</name>
</gene>
<protein>
    <submittedName>
        <fullName evidence="2">Unnamed protein product</fullName>
    </submittedName>
</protein>
<accession>A0A9W6Y2Y8</accession>
<evidence type="ECO:0000313" key="2">
    <source>
        <dbReference type="EMBL" id="GMF51943.1"/>
    </source>
</evidence>
<feature type="compositionally biased region" description="Polar residues" evidence="1">
    <location>
        <begin position="125"/>
        <end position="135"/>
    </location>
</feature>
<evidence type="ECO:0000313" key="3">
    <source>
        <dbReference type="Proteomes" id="UP001165121"/>
    </source>
</evidence>
<proteinExistence type="predicted"/>
<name>A0A9W6Y2Y8_9STRA</name>
<keyword evidence="3" id="KW-1185">Reference proteome</keyword>
<evidence type="ECO:0000256" key="1">
    <source>
        <dbReference type="SAM" id="MobiDB-lite"/>
    </source>
</evidence>